<dbReference type="OMA" id="ICIVVYM"/>
<reference evidence="2" key="1">
    <citation type="journal article" date="2020" name="Plant J.">
        <title>Transposons played a major role in the diversification between the closely related almond and peach genomes: results from the almond genome sequence.</title>
        <authorList>
            <person name="Alioto T."/>
            <person name="Alexiou K.G."/>
            <person name="Bardil A."/>
            <person name="Barteri F."/>
            <person name="Castanera R."/>
            <person name="Cruz F."/>
            <person name="Dhingra A."/>
            <person name="Duval H."/>
            <person name="Fernandez I Marti A."/>
            <person name="Frias L."/>
            <person name="Galan B."/>
            <person name="Garcia J.L."/>
            <person name="Howad W."/>
            <person name="Gomez-Garrido J."/>
            <person name="Gut M."/>
            <person name="Julca I."/>
            <person name="Morata J."/>
            <person name="Puigdomenech P."/>
            <person name="Ribeca P."/>
            <person name="Rubio Cabetas M.J."/>
            <person name="Vlasova A."/>
            <person name="Wirthensohn M."/>
            <person name="Garcia-Mas J."/>
            <person name="Gabaldon T."/>
            <person name="Casacuberta J.M."/>
            <person name="Arus P."/>
        </authorList>
    </citation>
    <scope>NUCLEOTIDE SEQUENCE [LARGE SCALE GENOMIC DNA]</scope>
    <source>
        <strain evidence="2">cv. Texas</strain>
    </source>
</reference>
<dbReference type="EMBL" id="CABIKO010000828">
    <property type="protein sequence ID" value="VVA39660.1"/>
    <property type="molecule type" value="Genomic_DNA"/>
</dbReference>
<dbReference type="Proteomes" id="UP000327085">
    <property type="component" value="Unassembled WGS sequence"/>
</dbReference>
<evidence type="ECO:0000313" key="2">
    <source>
        <dbReference type="Proteomes" id="UP000327085"/>
    </source>
</evidence>
<sequence length="98" mass="10706">MEAEVFGSPCSTHILHEDILQFGETSEISGICIVVYMRYLHEVLKTSNMLSMIGFVDPAVIGALGCGDISQRSRVLATRFSSAHPDKIFLIPYNSGSV</sequence>
<accession>A0A5E4GIW7</accession>
<evidence type="ECO:0000313" key="1">
    <source>
        <dbReference type="EMBL" id="VVA39660.1"/>
    </source>
</evidence>
<proteinExistence type="predicted"/>
<protein>
    <submittedName>
        <fullName evidence="1">PREDICTED: PRUPE_6G193600</fullName>
    </submittedName>
</protein>
<organism evidence="1 2">
    <name type="scientific">Prunus dulcis</name>
    <name type="common">Almond</name>
    <name type="synonym">Amygdalus dulcis</name>
    <dbReference type="NCBI Taxonomy" id="3755"/>
    <lineage>
        <taxon>Eukaryota</taxon>
        <taxon>Viridiplantae</taxon>
        <taxon>Streptophyta</taxon>
        <taxon>Embryophyta</taxon>
        <taxon>Tracheophyta</taxon>
        <taxon>Spermatophyta</taxon>
        <taxon>Magnoliopsida</taxon>
        <taxon>eudicotyledons</taxon>
        <taxon>Gunneridae</taxon>
        <taxon>Pentapetalae</taxon>
        <taxon>rosids</taxon>
        <taxon>fabids</taxon>
        <taxon>Rosales</taxon>
        <taxon>Rosaceae</taxon>
        <taxon>Amygdaloideae</taxon>
        <taxon>Amygdaleae</taxon>
        <taxon>Prunus</taxon>
    </lineage>
</organism>
<gene>
    <name evidence="1" type="ORF">ALMOND_2B014635</name>
</gene>
<dbReference type="Gramene" id="VVA39660">
    <property type="protein sequence ID" value="VVA39660"/>
    <property type="gene ID" value="Prudul26B014635"/>
</dbReference>
<dbReference type="InParanoid" id="A0A5E4GIW7"/>
<name>A0A5E4GIW7_PRUDU</name>
<dbReference type="AlphaFoldDB" id="A0A5E4GIW7"/>